<feature type="domain" description="DUF7793" evidence="1">
    <location>
        <begin position="12"/>
        <end position="125"/>
    </location>
</feature>
<protein>
    <recommendedName>
        <fullName evidence="1">DUF7793 domain-containing protein</fullName>
    </recommendedName>
</protein>
<organism evidence="2 3">
    <name type="scientific">Parvicella tangerina</name>
    <dbReference type="NCBI Taxonomy" id="2829795"/>
    <lineage>
        <taxon>Bacteria</taxon>
        <taxon>Pseudomonadati</taxon>
        <taxon>Bacteroidota</taxon>
        <taxon>Flavobacteriia</taxon>
        <taxon>Flavobacteriales</taxon>
        <taxon>Parvicellaceae</taxon>
        <taxon>Parvicella</taxon>
    </lineage>
</organism>
<sequence>MDEIEIGDHFTMMIKNGITHISVKPDTTVELEMVQKVVQHQREIQKGSPYLVLLDVSKAYGVTREAREYTSSEAVEGLQIAMAMLTQSLPIRLLANFFIKFDNPPAPTKMFNDYDLAISWLESYR</sequence>
<dbReference type="Proteomes" id="UP000683507">
    <property type="component" value="Chromosome"/>
</dbReference>
<dbReference type="Pfam" id="PF25056">
    <property type="entry name" value="DUF7793"/>
    <property type="match status" value="1"/>
</dbReference>
<gene>
    <name evidence="2" type="ORF">CRYO30217_01477</name>
</gene>
<keyword evidence="3" id="KW-1185">Reference proteome</keyword>
<evidence type="ECO:0000313" key="3">
    <source>
        <dbReference type="Proteomes" id="UP000683507"/>
    </source>
</evidence>
<accession>A0A916JMH9</accession>
<dbReference type="Gene3D" id="3.40.1680.10">
    <property type="entry name" value="yp_829618.1 domain like"/>
    <property type="match status" value="1"/>
</dbReference>
<dbReference type="InterPro" id="IPR056695">
    <property type="entry name" value="DUF7793"/>
</dbReference>
<dbReference type="Gene3D" id="3.40.970.30">
    <property type="entry name" value="yp_829618.1 like domains"/>
    <property type="match status" value="1"/>
</dbReference>
<dbReference type="RefSeq" id="WP_258541677.1">
    <property type="nucleotide sequence ID" value="NZ_OU015584.1"/>
</dbReference>
<proteinExistence type="predicted"/>
<evidence type="ECO:0000259" key="1">
    <source>
        <dbReference type="Pfam" id="PF25056"/>
    </source>
</evidence>
<dbReference type="AlphaFoldDB" id="A0A916JMH9"/>
<dbReference type="EMBL" id="OU015584">
    <property type="protein sequence ID" value="CAG5080907.1"/>
    <property type="molecule type" value="Genomic_DNA"/>
</dbReference>
<evidence type="ECO:0000313" key="2">
    <source>
        <dbReference type="EMBL" id="CAG5080907.1"/>
    </source>
</evidence>
<name>A0A916JMH9_9FLAO</name>
<dbReference type="KEGG" id="ptan:CRYO30217_01477"/>
<reference evidence="2" key="1">
    <citation type="submission" date="2021-04" db="EMBL/GenBank/DDBJ databases">
        <authorList>
            <person name="Rodrigo-Torres L."/>
            <person name="Arahal R. D."/>
            <person name="Lucena T."/>
        </authorList>
    </citation>
    <scope>NUCLEOTIDE SEQUENCE</scope>
    <source>
        <strain evidence="2">AS29M-1</strain>
    </source>
</reference>